<gene>
    <name evidence="1" type="ORF">FEF34_21670</name>
</gene>
<proteinExistence type="predicted"/>
<dbReference type="EMBL" id="VAWE01000001">
    <property type="protein sequence ID" value="TLQ45283.1"/>
    <property type="molecule type" value="Genomic_DNA"/>
</dbReference>
<evidence type="ECO:0000313" key="2">
    <source>
        <dbReference type="Proteomes" id="UP000305921"/>
    </source>
</evidence>
<dbReference type="AlphaFoldDB" id="A0A5R9EBC3"/>
<reference evidence="1 2" key="1">
    <citation type="submission" date="2019-05" db="EMBL/GenBank/DDBJ databases">
        <title>Streptomyces marianii sp. nov., a novel marine actinomycete from southern coast of India.</title>
        <authorList>
            <person name="Iniyan A.M."/>
            <person name="Wink J."/>
            <person name="Ramprasad E."/>
            <person name="Ramana C.V."/>
            <person name="Bunk B."/>
            <person name="Sproer C."/>
            <person name="Joseph F.-J.R.S."/>
            <person name="Vincent S.G.P."/>
        </authorList>
    </citation>
    <scope>NUCLEOTIDE SEQUENCE [LARGE SCALE GENOMIC DNA]</scope>
    <source>
        <strain evidence="1 2">ICN19</strain>
    </source>
</reference>
<comment type="caution">
    <text evidence="1">The sequence shown here is derived from an EMBL/GenBank/DDBJ whole genome shotgun (WGS) entry which is preliminary data.</text>
</comment>
<name>A0A5R9EBC3_9ACTN</name>
<organism evidence="1 2">
    <name type="scientific">Streptomyces marianii</name>
    <dbReference type="NCBI Taxonomy" id="1817406"/>
    <lineage>
        <taxon>Bacteria</taxon>
        <taxon>Bacillati</taxon>
        <taxon>Actinomycetota</taxon>
        <taxon>Actinomycetes</taxon>
        <taxon>Kitasatosporales</taxon>
        <taxon>Streptomycetaceae</taxon>
        <taxon>Streptomyces</taxon>
    </lineage>
</organism>
<evidence type="ECO:0000313" key="1">
    <source>
        <dbReference type="EMBL" id="TLQ45283.1"/>
    </source>
</evidence>
<dbReference type="RefSeq" id="WP_138054625.1">
    <property type="nucleotide sequence ID" value="NZ_VAWE01000001.1"/>
</dbReference>
<accession>A0A5R9EBC3</accession>
<protein>
    <submittedName>
        <fullName evidence="1">Uncharacterized protein</fullName>
    </submittedName>
</protein>
<dbReference type="Proteomes" id="UP000305921">
    <property type="component" value="Unassembled WGS sequence"/>
</dbReference>
<sequence>MRSSRAEGSQTARLVSDSRALGIGGVIWADQSLRAAVTAMCRACRPLCVDGPAAMEAEIAPLDAVFDLTRH</sequence>
<keyword evidence="2" id="KW-1185">Reference proteome</keyword>